<organism evidence="5 6">
    <name type="scientific">Paraburkholderia fungorum</name>
    <dbReference type="NCBI Taxonomy" id="134537"/>
    <lineage>
        <taxon>Bacteria</taxon>
        <taxon>Pseudomonadati</taxon>
        <taxon>Pseudomonadota</taxon>
        <taxon>Betaproteobacteria</taxon>
        <taxon>Burkholderiales</taxon>
        <taxon>Burkholderiaceae</taxon>
        <taxon>Paraburkholderia</taxon>
    </lineage>
</organism>
<name>A0A420GNH2_9BURK</name>
<dbReference type="PANTHER" id="PTHR38603:SF1">
    <property type="entry name" value="CHAPERONE NAPD"/>
    <property type="match status" value="1"/>
</dbReference>
<evidence type="ECO:0000256" key="2">
    <source>
        <dbReference type="ARBA" id="ARBA00022490"/>
    </source>
</evidence>
<accession>A0A420GNH2</accession>
<dbReference type="PANTHER" id="PTHR38603">
    <property type="entry name" value="CHAPERONE NAPD"/>
    <property type="match status" value="1"/>
</dbReference>
<dbReference type="EMBL" id="MCAS01000012">
    <property type="protein sequence ID" value="RKF46641.1"/>
    <property type="molecule type" value="Genomic_DNA"/>
</dbReference>
<evidence type="ECO:0000313" key="6">
    <source>
        <dbReference type="Proteomes" id="UP000283709"/>
    </source>
</evidence>
<comment type="subcellular location">
    <subcellularLocation>
        <location evidence="1 4">Cytoplasm</location>
    </subcellularLocation>
</comment>
<dbReference type="GO" id="GO:0005048">
    <property type="term" value="F:signal sequence binding"/>
    <property type="evidence" value="ECO:0007669"/>
    <property type="project" value="UniProtKB-UniRule"/>
</dbReference>
<comment type="subunit">
    <text evidence="4">Interacts with the cytoplasmic NapA precursor.</text>
</comment>
<reference evidence="5 6" key="1">
    <citation type="submission" date="2016-07" db="EMBL/GenBank/DDBJ databases">
        <title>Genome analysis of Burkholderia fungorum ES3-20.</title>
        <authorList>
            <person name="Xu D."/>
            <person name="Yao R."/>
            <person name="Zheng S."/>
        </authorList>
    </citation>
    <scope>NUCLEOTIDE SEQUENCE [LARGE SCALE GENOMIC DNA]</scope>
    <source>
        <strain evidence="5 6">ES3-20</strain>
    </source>
</reference>
<dbReference type="OrthoDB" id="9181043at2"/>
<protein>
    <recommendedName>
        <fullName evidence="4">Chaperone NapD</fullName>
    </recommendedName>
    <alternativeName>
        <fullName evidence="4">NapA signal peptide-binding chaperone NapD</fullName>
    </alternativeName>
</protein>
<keyword evidence="3 4" id="KW-0143">Chaperone</keyword>
<comment type="similarity">
    <text evidence="4">Belongs to the NapD family.</text>
</comment>
<proteinExistence type="inferred from homology"/>
<evidence type="ECO:0000256" key="4">
    <source>
        <dbReference type="HAMAP-Rule" id="MF_02200"/>
    </source>
</evidence>
<evidence type="ECO:0000256" key="1">
    <source>
        <dbReference type="ARBA" id="ARBA00004496"/>
    </source>
</evidence>
<comment type="function">
    <text evidence="4">Chaperone for NapA, the catalytic subunit of the periplasmic nitrate reductase. It binds directly and specifically to the twin-arginine signal peptide of NapA, preventing premature interaction with the Tat translocase and premature export.</text>
</comment>
<dbReference type="Proteomes" id="UP000283709">
    <property type="component" value="Unassembled WGS sequence"/>
</dbReference>
<dbReference type="HAMAP" id="MF_02200">
    <property type="entry name" value="NapD"/>
    <property type="match status" value="1"/>
</dbReference>
<comment type="caution">
    <text evidence="5">The sequence shown here is derived from an EMBL/GenBank/DDBJ whole genome shotgun (WGS) entry which is preliminary data.</text>
</comment>
<dbReference type="InterPro" id="IPR005623">
    <property type="entry name" value="Chaperone_NapD_NO3_reduct"/>
</dbReference>
<evidence type="ECO:0000313" key="5">
    <source>
        <dbReference type="EMBL" id="RKF46641.1"/>
    </source>
</evidence>
<evidence type="ECO:0000256" key="3">
    <source>
        <dbReference type="ARBA" id="ARBA00023186"/>
    </source>
</evidence>
<dbReference type="RefSeq" id="WP_120344668.1">
    <property type="nucleotide sequence ID" value="NZ_MCAS01000012.1"/>
</dbReference>
<sequence>MSVVSEQAVCGNEARAELHIAGIVVHVQAARLDSVRRAIGEIPHAEIHAVSEQGKLVVTLEGAYTAEVAAQLSAIHALPGVYGAALVYQHHEDLESLNEEVADEAHPSHVY</sequence>
<keyword evidence="2 4" id="KW-0963">Cytoplasm</keyword>
<dbReference type="Pfam" id="PF03927">
    <property type="entry name" value="NapD"/>
    <property type="match status" value="1"/>
</dbReference>
<gene>
    <name evidence="4" type="primary">napD</name>
    <name evidence="5" type="ORF">BCY88_03280</name>
</gene>
<dbReference type="GO" id="GO:0005737">
    <property type="term" value="C:cytoplasm"/>
    <property type="evidence" value="ECO:0007669"/>
    <property type="project" value="UniProtKB-SubCell"/>
</dbReference>
<dbReference type="Gene3D" id="3.30.70.920">
    <property type="match status" value="1"/>
</dbReference>
<dbReference type="GO" id="GO:0051224">
    <property type="term" value="P:negative regulation of protein transport"/>
    <property type="evidence" value="ECO:0007669"/>
    <property type="project" value="UniProtKB-UniRule"/>
</dbReference>
<dbReference type="AlphaFoldDB" id="A0A420GNH2"/>